<organism evidence="3 5">
    <name type="scientific">Polaribacter sejongensis</name>
    <dbReference type="NCBI Taxonomy" id="985043"/>
    <lineage>
        <taxon>Bacteria</taxon>
        <taxon>Pseudomonadati</taxon>
        <taxon>Bacteroidota</taxon>
        <taxon>Flavobacteriia</taxon>
        <taxon>Flavobacteriales</taxon>
        <taxon>Flavobacteriaceae</taxon>
    </lineage>
</organism>
<gene>
    <name evidence="2" type="ORF">BTO15_07005</name>
    <name evidence="3" type="ORF">QWY81_03425</name>
</gene>
<accession>A0AAJ1VGM8</accession>
<dbReference type="EMBL" id="JAUFQH010000003">
    <property type="protein sequence ID" value="MDN3618507.1"/>
    <property type="molecule type" value="Genomic_DNA"/>
</dbReference>
<dbReference type="AlphaFoldDB" id="A0AAJ1VGM8"/>
<reference evidence="2 4" key="2">
    <citation type="submission" date="2017-02" db="EMBL/GenBank/DDBJ databases">
        <title>Trade-off between light-utilization and light-protection in marine flavobacteria.</title>
        <authorList>
            <person name="Kumagai Y."/>
            <person name="Yoshizawa S."/>
            <person name="Kogure K."/>
            <person name="Iwasaki W."/>
        </authorList>
    </citation>
    <scope>NUCLEOTIDE SEQUENCE [LARGE SCALE GENOMIC DNA]</scope>
    <source>
        <strain evidence="2 4">KCTC 23670</strain>
    </source>
</reference>
<dbReference type="RefSeq" id="WP_208890905.1">
    <property type="nucleotide sequence ID" value="NZ_CP019336.1"/>
</dbReference>
<evidence type="ECO:0000313" key="4">
    <source>
        <dbReference type="Proteomes" id="UP000232721"/>
    </source>
</evidence>
<keyword evidence="4" id="KW-1185">Reference proteome</keyword>
<reference evidence="3" key="3">
    <citation type="submission" date="2023-06" db="EMBL/GenBank/DDBJ databases">
        <authorList>
            <person name="Lucena T."/>
            <person name="Sun Q."/>
        </authorList>
    </citation>
    <scope>NUCLEOTIDE SEQUENCE</scope>
    <source>
        <strain evidence="3">CECT 8670</strain>
    </source>
</reference>
<proteinExistence type="predicted"/>
<evidence type="ECO:0000313" key="5">
    <source>
        <dbReference type="Proteomes" id="UP001228636"/>
    </source>
</evidence>
<evidence type="ECO:0000313" key="3">
    <source>
        <dbReference type="EMBL" id="MDN3618507.1"/>
    </source>
</evidence>
<evidence type="ECO:0000256" key="1">
    <source>
        <dbReference type="SAM" id="MobiDB-lite"/>
    </source>
</evidence>
<evidence type="ECO:0000313" key="2">
    <source>
        <dbReference type="EMBL" id="AUC21865.1"/>
    </source>
</evidence>
<feature type="region of interest" description="Disordered" evidence="1">
    <location>
        <begin position="1"/>
        <end position="59"/>
    </location>
</feature>
<dbReference type="Pfam" id="PF17253">
    <property type="entry name" value="DUF5320"/>
    <property type="match status" value="1"/>
</dbReference>
<dbReference type="Proteomes" id="UP001228636">
    <property type="component" value="Unassembled WGS sequence"/>
</dbReference>
<sequence>MPNFDNKGPEGLGPKTGMKLGECRKNKSDVNQSIENRPFRKGRRKKDNRRTIVKINDSL</sequence>
<dbReference type="InterPro" id="IPR035205">
    <property type="entry name" value="DUF5320"/>
</dbReference>
<dbReference type="Proteomes" id="UP000232721">
    <property type="component" value="Chromosome"/>
</dbReference>
<protein>
    <submittedName>
        <fullName evidence="3">DUF5320 domain-containing protein</fullName>
    </submittedName>
</protein>
<feature type="compositionally biased region" description="Basic residues" evidence="1">
    <location>
        <begin position="39"/>
        <end position="52"/>
    </location>
</feature>
<name>A0AAJ1VGM8_9FLAO</name>
<reference evidence="3 5" key="1">
    <citation type="journal article" date="2014" name="Int. J. Syst. Evol. Microbiol.">
        <title>Complete genome sequence of Corynebacterium casei LMG S-19264T (=DSM 44701T), isolated from a smear-ripened cheese.</title>
        <authorList>
            <consortium name="US DOE Joint Genome Institute (JGI-PGF)"/>
            <person name="Walter F."/>
            <person name="Albersmeier A."/>
            <person name="Kalinowski J."/>
            <person name="Ruckert C."/>
        </authorList>
    </citation>
    <scope>NUCLEOTIDE SEQUENCE [LARGE SCALE GENOMIC DNA]</scope>
    <source>
        <strain evidence="3 5">CECT 8670</strain>
    </source>
</reference>
<dbReference type="EMBL" id="CP019336">
    <property type="protein sequence ID" value="AUC21865.1"/>
    <property type="molecule type" value="Genomic_DNA"/>
</dbReference>